<organism evidence="1 2">
    <name type="scientific">Shouchella lonarensis</name>
    <dbReference type="NCBI Taxonomy" id="1464122"/>
    <lineage>
        <taxon>Bacteria</taxon>
        <taxon>Bacillati</taxon>
        <taxon>Bacillota</taxon>
        <taxon>Bacilli</taxon>
        <taxon>Bacillales</taxon>
        <taxon>Bacillaceae</taxon>
        <taxon>Shouchella</taxon>
    </lineage>
</organism>
<dbReference type="STRING" id="1464122.SAMN05421737_10580"/>
<evidence type="ECO:0000313" key="2">
    <source>
        <dbReference type="Proteomes" id="UP000242662"/>
    </source>
</evidence>
<accession>A0A1G6IL08</accession>
<dbReference type="AlphaFoldDB" id="A0A1G6IL08"/>
<dbReference type="EMBL" id="FMYM01000005">
    <property type="protein sequence ID" value="SDC06446.1"/>
    <property type="molecule type" value="Genomic_DNA"/>
</dbReference>
<gene>
    <name evidence="1" type="ORF">SAMN05421737_10580</name>
</gene>
<sequence>MDRTEQMGQLTEEEKMRIELSNKARITEQLAARLGQREIELAESQTRCETFAAAFEEVQKELQAWKDGSKGGDCRN</sequence>
<keyword evidence="2" id="KW-1185">Reference proteome</keyword>
<proteinExistence type="predicted"/>
<name>A0A1G6IL08_9BACI</name>
<evidence type="ECO:0000313" key="1">
    <source>
        <dbReference type="EMBL" id="SDC06446.1"/>
    </source>
</evidence>
<dbReference type="RefSeq" id="WP_090775443.1">
    <property type="nucleotide sequence ID" value="NZ_FMYM01000005.1"/>
</dbReference>
<reference evidence="2" key="1">
    <citation type="submission" date="2016-09" db="EMBL/GenBank/DDBJ databases">
        <authorList>
            <person name="Varghese N."/>
            <person name="Submissions S."/>
        </authorList>
    </citation>
    <scope>NUCLEOTIDE SEQUENCE [LARGE SCALE GENOMIC DNA]</scope>
    <source>
        <strain evidence="2">25nlg</strain>
    </source>
</reference>
<protein>
    <submittedName>
        <fullName evidence="1">Uncharacterized protein</fullName>
    </submittedName>
</protein>
<dbReference type="Proteomes" id="UP000242662">
    <property type="component" value="Unassembled WGS sequence"/>
</dbReference>